<dbReference type="AlphaFoldDB" id="A0AAE0LLW2"/>
<keyword evidence="2" id="KW-1185">Reference proteome</keyword>
<sequence length="287" mass="32263">MTLGVPGGSPAFWAPTNAPVATKRIANARLNASLLFKLAKKAKAVAILSEWPLAVFPEMKPAPKANGHAPDQAAHPDIRLLPEVEILRLDSRNENPHRQDDVQDRKVVALRVLKKYGLHKRLKTMHIDTSESTFLAAHPWDIEKIFKAVPTISVFTALRRLAISADNIYYPSLFPRVLLRDGNTGNEHGHRRLINFLPRSVESLEDLGIGATHATESVVLRGQDEEWCMLQSINQCNYPVPTVEGEDIFDDWVVMRRPALSTPSTCEYFIYQYVGNWHKGPEDGMEQ</sequence>
<dbReference type="GeneID" id="87844160"/>
<proteinExistence type="predicted"/>
<name>A0AAE0LLW2_9PEZI</name>
<accession>A0AAE0LLW2</accession>
<evidence type="ECO:0000313" key="1">
    <source>
        <dbReference type="EMBL" id="KAK3290236.1"/>
    </source>
</evidence>
<dbReference type="EMBL" id="JAUEPN010000014">
    <property type="protein sequence ID" value="KAK3290236.1"/>
    <property type="molecule type" value="Genomic_DNA"/>
</dbReference>
<comment type="caution">
    <text evidence="1">The sequence shown here is derived from an EMBL/GenBank/DDBJ whole genome shotgun (WGS) entry which is preliminary data.</text>
</comment>
<dbReference type="Proteomes" id="UP001278766">
    <property type="component" value="Unassembled WGS sequence"/>
</dbReference>
<gene>
    <name evidence="1" type="ORF">B0H64DRAFT_452767</name>
</gene>
<evidence type="ECO:0000313" key="2">
    <source>
        <dbReference type="Proteomes" id="UP001278766"/>
    </source>
</evidence>
<organism evidence="1 2">
    <name type="scientific">Chaetomium fimeti</name>
    <dbReference type="NCBI Taxonomy" id="1854472"/>
    <lineage>
        <taxon>Eukaryota</taxon>
        <taxon>Fungi</taxon>
        <taxon>Dikarya</taxon>
        <taxon>Ascomycota</taxon>
        <taxon>Pezizomycotina</taxon>
        <taxon>Sordariomycetes</taxon>
        <taxon>Sordariomycetidae</taxon>
        <taxon>Sordariales</taxon>
        <taxon>Chaetomiaceae</taxon>
        <taxon>Chaetomium</taxon>
    </lineage>
</organism>
<protein>
    <submittedName>
        <fullName evidence="1">Uncharacterized protein</fullName>
    </submittedName>
</protein>
<reference evidence="1" key="2">
    <citation type="submission" date="2023-06" db="EMBL/GenBank/DDBJ databases">
        <authorList>
            <consortium name="Lawrence Berkeley National Laboratory"/>
            <person name="Haridas S."/>
            <person name="Hensen N."/>
            <person name="Bonometti L."/>
            <person name="Westerberg I."/>
            <person name="Brannstrom I.O."/>
            <person name="Guillou S."/>
            <person name="Cros-Aarteil S."/>
            <person name="Calhoun S."/>
            <person name="Kuo A."/>
            <person name="Mondo S."/>
            <person name="Pangilinan J."/>
            <person name="Riley R."/>
            <person name="Labutti K."/>
            <person name="Andreopoulos B."/>
            <person name="Lipzen A."/>
            <person name="Chen C."/>
            <person name="Yanf M."/>
            <person name="Daum C."/>
            <person name="Ng V."/>
            <person name="Clum A."/>
            <person name="Steindorff A."/>
            <person name="Ohm R."/>
            <person name="Martin F."/>
            <person name="Silar P."/>
            <person name="Natvig D."/>
            <person name="Lalanne C."/>
            <person name="Gautier V."/>
            <person name="Ament-Velasquez S.L."/>
            <person name="Kruys A."/>
            <person name="Hutchinson M.I."/>
            <person name="Powell A.J."/>
            <person name="Barry K."/>
            <person name="Miller A.N."/>
            <person name="Grigoriev I.V."/>
            <person name="Debuchy R."/>
            <person name="Gladieux P."/>
            <person name="Thoren M.H."/>
            <person name="Johannesson H."/>
        </authorList>
    </citation>
    <scope>NUCLEOTIDE SEQUENCE</scope>
    <source>
        <strain evidence="1">CBS 168.71</strain>
    </source>
</reference>
<dbReference type="RefSeq" id="XP_062653750.1">
    <property type="nucleotide sequence ID" value="XM_062807212.1"/>
</dbReference>
<reference evidence="1" key="1">
    <citation type="journal article" date="2023" name="Mol. Phylogenet. Evol.">
        <title>Genome-scale phylogeny and comparative genomics of the fungal order Sordariales.</title>
        <authorList>
            <person name="Hensen N."/>
            <person name="Bonometti L."/>
            <person name="Westerberg I."/>
            <person name="Brannstrom I.O."/>
            <person name="Guillou S."/>
            <person name="Cros-Aarteil S."/>
            <person name="Calhoun S."/>
            <person name="Haridas S."/>
            <person name="Kuo A."/>
            <person name="Mondo S."/>
            <person name="Pangilinan J."/>
            <person name="Riley R."/>
            <person name="LaButti K."/>
            <person name="Andreopoulos B."/>
            <person name="Lipzen A."/>
            <person name="Chen C."/>
            <person name="Yan M."/>
            <person name="Daum C."/>
            <person name="Ng V."/>
            <person name="Clum A."/>
            <person name="Steindorff A."/>
            <person name="Ohm R.A."/>
            <person name="Martin F."/>
            <person name="Silar P."/>
            <person name="Natvig D.O."/>
            <person name="Lalanne C."/>
            <person name="Gautier V."/>
            <person name="Ament-Velasquez S.L."/>
            <person name="Kruys A."/>
            <person name="Hutchinson M.I."/>
            <person name="Powell A.J."/>
            <person name="Barry K."/>
            <person name="Miller A.N."/>
            <person name="Grigoriev I.V."/>
            <person name="Debuchy R."/>
            <person name="Gladieux P."/>
            <person name="Hiltunen Thoren M."/>
            <person name="Johannesson H."/>
        </authorList>
    </citation>
    <scope>NUCLEOTIDE SEQUENCE</scope>
    <source>
        <strain evidence="1">CBS 168.71</strain>
    </source>
</reference>